<evidence type="ECO:0000256" key="4">
    <source>
        <dbReference type="RuleBase" id="RU003560"/>
    </source>
</evidence>
<name>A0ABX5LMN2_9BACT</name>
<evidence type="ECO:0000256" key="1">
    <source>
        <dbReference type="ARBA" id="ARBA00001933"/>
    </source>
</evidence>
<dbReference type="InterPro" id="IPR015424">
    <property type="entry name" value="PyrdxlP-dep_Trfase"/>
</dbReference>
<dbReference type="SUPFAM" id="SSF53383">
    <property type="entry name" value="PLP-dependent transferases"/>
    <property type="match status" value="1"/>
</dbReference>
<comment type="cofactor">
    <cofactor evidence="1">
        <name>pyridoxal 5'-phosphate</name>
        <dbReference type="ChEBI" id="CHEBI:597326"/>
    </cofactor>
</comment>
<keyword evidence="6" id="KW-1185">Reference proteome</keyword>
<dbReference type="Gene3D" id="3.40.640.10">
    <property type="entry name" value="Type I PLP-dependent aspartate aminotransferase-like (Major domain)"/>
    <property type="match status" value="1"/>
</dbReference>
<comment type="caution">
    <text evidence="5">The sequence shown here is derived from an EMBL/GenBank/DDBJ whole genome shotgun (WGS) entry which is preliminary data.</text>
</comment>
<evidence type="ECO:0000256" key="2">
    <source>
        <dbReference type="ARBA" id="ARBA00008954"/>
    </source>
</evidence>
<dbReference type="RefSeq" id="WP_106197903.1">
    <property type="nucleotide sequence ID" value="NZ_QGHD01000004.1"/>
</dbReference>
<proteinExistence type="inferred from homology"/>
<protein>
    <submittedName>
        <fullName evidence="5">Taurine--2-oxoglutarate transaminase</fullName>
    </submittedName>
</protein>
<evidence type="ECO:0000256" key="3">
    <source>
        <dbReference type="ARBA" id="ARBA00022898"/>
    </source>
</evidence>
<dbReference type="EMBL" id="QGHD01000004">
    <property type="protein sequence ID" value="PWL03700.1"/>
    <property type="molecule type" value="Genomic_DNA"/>
</dbReference>
<dbReference type="Proteomes" id="UP000245523">
    <property type="component" value="Unassembled WGS sequence"/>
</dbReference>
<sequence>MTQTNSINDYESARKYNLFSFANAPHKDYKPFHIDHANGIYVYDEKGKEYIDVSSQLVNVNIGFNNKNIIAAIQKQAERLAYIAPRHAFDEAGELSKLLIEEIAPKNMGKVLFTLGGSEANEFAIRFAKAFTGRDKILSKYESYHGSSYGASSLTGESDRASLFPTIPGFIKFPAPHLYGYDIKFKTEEEATKHFLARTEYQIQQEGPDTIAALFIESVTGSNGVYLYPKGYLKGLREITKKYGILLVCDEVMSGFLRSGDWFACQREDVEPDIITFAKGVNSAYAPLGGVLVSKEIGEYYAQNSFTAGLTYNTHPLGVAAALACIKEYKRLNVKEHVLELEPYLKQKLAELKAKHKSVGDVRSIGLFGAIEFSYSKDHKDVIRKNKNGEAFLGNLIPDLRNKYGLLTMGGGSTILVAPPLIITKEQIDEIFVRLDKAISEFADDLV</sequence>
<dbReference type="PIRSF" id="PIRSF000521">
    <property type="entry name" value="Transaminase_4ab_Lys_Orn"/>
    <property type="match status" value="1"/>
</dbReference>
<accession>A0ABX5LMN2</accession>
<evidence type="ECO:0000313" key="5">
    <source>
        <dbReference type="EMBL" id="PWL03700.1"/>
    </source>
</evidence>
<dbReference type="CDD" id="cd00610">
    <property type="entry name" value="OAT_like"/>
    <property type="match status" value="1"/>
</dbReference>
<dbReference type="PANTHER" id="PTHR43094:SF1">
    <property type="entry name" value="AMINOTRANSFERASE CLASS-III"/>
    <property type="match status" value="1"/>
</dbReference>
<keyword evidence="3 4" id="KW-0663">Pyridoxal phosphate</keyword>
<dbReference type="Pfam" id="PF00202">
    <property type="entry name" value="Aminotran_3"/>
    <property type="match status" value="1"/>
</dbReference>
<dbReference type="InterPro" id="IPR049704">
    <property type="entry name" value="Aminotrans_3_PPA_site"/>
</dbReference>
<reference evidence="5 6" key="1">
    <citation type="submission" date="2018-05" db="EMBL/GenBank/DDBJ databases">
        <title>Animal gut microbial communities from fecal samples from Wisconsin, USA.</title>
        <authorList>
            <person name="Neumann A."/>
        </authorList>
    </citation>
    <scope>NUCLEOTIDE SEQUENCE [LARGE SCALE GENOMIC DNA]</scope>
    <source>
        <strain evidence="5 6">UWS4</strain>
    </source>
</reference>
<dbReference type="InterPro" id="IPR015422">
    <property type="entry name" value="PyrdxlP-dep_Trfase_small"/>
</dbReference>
<dbReference type="InterPro" id="IPR015421">
    <property type="entry name" value="PyrdxlP-dep_Trfase_major"/>
</dbReference>
<evidence type="ECO:0000313" key="6">
    <source>
        <dbReference type="Proteomes" id="UP000245523"/>
    </source>
</evidence>
<organism evidence="5 6">
    <name type="scientific">Hallerella porci</name>
    <dbReference type="NCBI Taxonomy" id="1945871"/>
    <lineage>
        <taxon>Bacteria</taxon>
        <taxon>Pseudomonadati</taxon>
        <taxon>Fibrobacterota</taxon>
        <taxon>Fibrobacteria</taxon>
        <taxon>Fibrobacterales</taxon>
        <taxon>Fibrobacteraceae</taxon>
        <taxon>Hallerella</taxon>
    </lineage>
</organism>
<dbReference type="PROSITE" id="PS00600">
    <property type="entry name" value="AA_TRANSFER_CLASS_3"/>
    <property type="match status" value="1"/>
</dbReference>
<comment type="similarity">
    <text evidence="2 4">Belongs to the class-III pyridoxal-phosphate-dependent aminotransferase family.</text>
</comment>
<dbReference type="InterPro" id="IPR005814">
    <property type="entry name" value="Aminotrans_3"/>
</dbReference>
<gene>
    <name evidence="5" type="ORF">B0H50_104124</name>
</gene>
<dbReference type="PANTHER" id="PTHR43094">
    <property type="entry name" value="AMINOTRANSFERASE"/>
    <property type="match status" value="1"/>
</dbReference>
<dbReference type="Gene3D" id="3.90.1150.10">
    <property type="entry name" value="Aspartate Aminotransferase, domain 1"/>
    <property type="match status" value="1"/>
</dbReference>